<evidence type="ECO:0000313" key="1">
    <source>
        <dbReference type="EMBL" id="GBM24782.1"/>
    </source>
</evidence>
<reference evidence="1 2" key="1">
    <citation type="journal article" date="2019" name="Sci. Rep.">
        <title>Orb-weaving spider Araneus ventricosus genome elucidates the spidroin gene catalogue.</title>
        <authorList>
            <person name="Kono N."/>
            <person name="Nakamura H."/>
            <person name="Ohtoshi R."/>
            <person name="Moran D.A.P."/>
            <person name="Shinohara A."/>
            <person name="Yoshida Y."/>
            <person name="Fujiwara M."/>
            <person name="Mori M."/>
            <person name="Tomita M."/>
            <person name="Arakawa K."/>
        </authorList>
    </citation>
    <scope>NUCLEOTIDE SEQUENCE [LARGE SCALE GENOMIC DNA]</scope>
</reference>
<name>A0A4Y2E6J8_ARAVE</name>
<comment type="caution">
    <text evidence="1">The sequence shown here is derived from an EMBL/GenBank/DDBJ whole genome shotgun (WGS) entry which is preliminary data.</text>
</comment>
<accession>A0A4Y2E6J8</accession>
<dbReference type="AlphaFoldDB" id="A0A4Y2E6J8"/>
<protein>
    <submittedName>
        <fullName evidence="1">Uncharacterized protein</fullName>
    </submittedName>
</protein>
<keyword evidence="2" id="KW-1185">Reference proteome</keyword>
<gene>
    <name evidence="1" type="ORF">AVEN_245036_1</name>
</gene>
<dbReference type="EMBL" id="BGPR01000527">
    <property type="protein sequence ID" value="GBM24782.1"/>
    <property type="molecule type" value="Genomic_DNA"/>
</dbReference>
<sequence length="126" mass="14233">MSGAHFLQVQKNVRHLVNFTSTKRSCRAPVFWWQGLDLETGGFQVRNPIPPKNLCVSESGYVKSVGSKCPPVGVGKKYSHCPGLPKKDVRQAEDQRGESHPTSMWRTGFIRYNKIIKALPEQGQYF</sequence>
<evidence type="ECO:0000313" key="2">
    <source>
        <dbReference type="Proteomes" id="UP000499080"/>
    </source>
</evidence>
<proteinExistence type="predicted"/>
<dbReference type="Proteomes" id="UP000499080">
    <property type="component" value="Unassembled WGS sequence"/>
</dbReference>
<organism evidence="1 2">
    <name type="scientific">Araneus ventricosus</name>
    <name type="common">Orbweaver spider</name>
    <name type="synonym">Epeira ventricosa</name>
    <dbReference type="NCBI Taxonomy" id="182803"/>
    <lineage>
        <taxon>Eukaryota</taxon>
        <taxon>Metazoa</taxon>
        <taxon>Ecdysozoa</taxon>
        <taxon>Arthropoda</taxon>
        <taxon>Chelicerata</taxon>
        <taxon>Arachnida</taxon>
        <taxon>Araneae</taxon>
        <taxon>Araneomorphae</taxon>
        <taxon>Entelegynae</taxon>
        <taxon>Araneoidea</taxon>
        <taxon>Araneidae</taxon>
        <taxon>Araneus</taxon>
    </lineage>
</organism>